<sequence length="195" mass="22986">MKVTIDMENLETLVQTTMEKNIENIVKEQIEGTVRKVADDLSKKVIADEVSENFQRFVDEYIANTKIKVGGDYWDDTEEKEYTVEQYIKKELKERLDSKKLRAKKKGHTSSYNDDFENVSFEEYINRQFDFDDMIKKDLDKFMDDIRKQVNKTMKETFDNSTKSMLSNAVLNILGTNETYRQIENNIKCIADKQV</sequence>
<dbReference type="RefSeq" id="WP_118257155.1">
    <property type="nucleotide sequence ID" value="NZ_QRKN01000001.1"/>
</dbReference>
<reference evidence="1 2" key="1">
    <citation type="submission" date="2018-08" db="EMBL/GenBank/DDBJ databases">
        <title>A genome reference for cultivated species of the human gut microbiota.</title>
        <authorList>
            <person name="Zou Y."/>
            <person name="Xue W."/>
            <person name="Luo G."/>
        </authorList>
    </citation>
    <scope>NUCLEOTIDE SEQUENCE [LARGE SCALE GENOMIC DNA]</scope>
    <source>
        <strain evidence="1 2">AM16-11</strain>
    </source>
</reference>
<comment type="caution">
    <text evidence="1">The sequence shown here is derived from an EMBL/GenBank/DDBJ whole genome shotgun (WGS) entry which is preliminary data.</text>
</comment>
<evidence type="ECO:0000313" key="2">
    <source>
        <dbReference type="Proteomes" id="UP000285865"/>
    </source>
</evidence>
<dbReference type="Proteomes" id="UP000285865">
    <property type="component" value="Unassembled WGS sequence"/>
</dbReference>
<evidence type="ECO:0000313" key="1">
    <source>
        <dbReference type="EMBL" id="RHI25679.1"/>
    </source>
</evidence>
<gene>
    <name evidence="1" type="ORF">DW172_03070</name>
</gene>
<name>A0A414ZR04_9FIRM</name>
<protein>
    <submittedName>
        <fullName evidence="1">Uncharacterized protein</fullName>
    </submittedName>
</protein>
<proteinExistence type="predicted"/>
<dbReference type="EMBL" id="QRKN01000001">
    <property type="protein sequence ID" value="RHI25679.1"/>
    <property type="molecule type" value="Genomic_DNA"/>
</dbReference>
<accession>A0A414ZR04</accession>
<dbReference type="AlphaFoldDB" id="A0A414ZR04"/>
<organism evidence="1 2">
    <name type="scientific">Agathobacter rectalis</name>
    <dbReference type="NCBI Taxonomy" id="39491"/>
    <lineage>
        <taxon>Bacteria</taxon>
        <taxon>Bacillati</taxon>
        <taxon>Bacillota</taxon>
        <taxon>Clostridia</taxon>
        <taxon>Lachnospirales</taxon>
        <taxon>Lachnospiraceae</taxon>
        <taxon>Agathobacter</taxon>
    </lineage>
</organism>